<reference evidence="2 3" key="1">
    <citation type="submission" date="2019-12" db="EMBL/GenBank/DDBJ databases">
        <title>Genome sequence of Streptomyces bambusae.</title>
        <authorList>
            <person name="Bansal K."/>
            <person name="Choksket S."/>
            <person name="Korpole S."/>
            <person name="Patil P.B."/>
        </authorList>
    </citation>
    <scope>NUCLEOTIDE SEQUENCE [LARGE SCALE GENOMIC DNA]</scope>
    <source>
        <strain evidence="2 3">SK60</strain>
    </source>
</reference>
<accession>A0ABS6ZGR8</accession>
<sequence>RAPYDRVSGPGGVRAARTVGRGGLAAALHAYARELGRPLRVEEEALPVQYEARMALEAMAVDPLHTSSDSCLCLLVAPGAVDAVLAALRAHPYGRAAAVVGEVAAAAPGGDGAWGPAQASRVDLVRGDGSTVPLTPDPATPARLT</sequence>
<dbReference type="Pfam" id="PF02769">
    <property type="entry name" value="AIRS_C"/>
    <property type="match status" value="1"/>
</dbReference>
<dbReference type="InterPro" id="IPR011854">
    <property type="entry name" value="HypE"/>
</dbReference>
<feature type="domain" description="PurM-like C-terminal" evidence="1">
    <location>
        <begin position="11"/>
        <end position="105"/>
    </location>
</feature>
<dbReference type="InterPro" id="IPR010918">
    <property type="entry name" value="PurM-like_C_dom"/>
</dbReference>
<organism evidence="2 3">
    <name type="scientific">Streptomyces bambusae</name>
    <dbReference type="NCBI Taxonomy" id="1550616"/>
    <lineage>
        <taxon>Bacteria</taxon>
        <taxon>Bacillati</taxon>
        <taxon>Actinomycetota</taxon>
        <taxon>Actinomycetes</taxon>
        <taxon>Kitasatosporales</taxon>
        <taxon>Streptomycetaceae</taxon>
        <taxon>Streptomyces</taxon>
    </lineage>
</organism>
<dbReference type="InterPro" id="IPR036676">
    <property type="entry name" value="PurM-like_C_sf"/>
</dbReference>
<feature type="non-terminal residue" evidence="2">
    <location>
        <position position="1"/>
    </location>
</feature>
<dbReference type="RefSeq" id="WP_258025403.1">
    <property type="nucleotide sequence ID" value="NZ_WTFF01000543.1"/>
</dbReference>
<evidence type="ECO:0000313" key="3">
    <source>
        <dbReference type="Proteomes" id="UP000812013"/>
    </source>
</evidence>
<proteinExistence type="predicted"/>
<dbReference type="Gene3D" id="3.90.650.10">
    <property type="entry name" value="PurM-like C-terminal domain"/>
    <property type="match status" value="1"/>
</dbReference>
<evidence type="ECO:0000313" key="2">
    <source>
        <dbReference type="EMBL" id="MBW5486958.1"/>
    </source>
</evidence>
<evidence type="ECO:0000259" key="1">
    <source>
        <dbReference type="Pfam" id="PF02769"/>
    </source>
</evidence>
<gene>
    <name evidence="2" type="ORF">GPJ59_35290</name>
</gene>
<dbReference type="SUPFAM" id="SSF56042">
    <property type="entry name" value="PurM C-terminal domain-like"/>
    <property type="match status" value="1"/>
</dbReference>
<dbReference type="PANTHER" id="PTHR30303:SF0">
    <property type="entry name" value="CARBAMOYL DEHYDRATASE HYPE"/>
    <property type="match status" value="1"/>
</dbReference>
<keyword evidence="3" id="KW-1185">Reference proteome</keyword>
<dbReference type="Proteomes" id="UP000812013">
    <property type="component" value="Unassembled WGS sequence"/>
</dbReference>
<dbReference type="EMBL" id="WTFF01000543">
    <property type="protein sequence ID" value="MBW5486958.1"/>
    <property type="molecule type" value="Genomic_DNA"/>
</dbReference>
<comment type="caution">
    <text evidence="2">The sequence shown here is derived from an EMBL/GenBank/DDBJ whole genome shotgun (WGS) entry which is preliminary data.</text>
</comment>
<protein>
    <recommendedName>
        <fullName evidence="1">PurM-like C-terminal domain-containing protein</fullName>
    </recommendedName>
</protein>
<dbReference type="PANTHER" id="PTHR30303">
    <property type="entry name" value="HYDROGENASE ISOENZYMES FORMATION PROTEIN HYPE"/>
    <property type="match status" value="1"/>
</dbReference>
<name>A0ABS6ZGR8_9ACTN</name>